<name>A0AA39YP87_9PEZI</name>
<feature type="region of interest" description="Disordered" evidence="2">
    <location>
        <begin position="407"/>
        <end position="438"/>
    </location>
</feature>
<feature type="compositionally biased region" description="Low complexity" evidence="2">
    <location>
        <begin position="267"/>
        <end position="277"/>
    </location>
</feature>
<dbReference type="Proteomes" id="UP001174936">
    <property type="component" value="Unassembled WGS sequence"/>
</dbReference>
<reference evidence="3" key="1">
    <citation type="submission" date="2023-06" db="EMBL/GenBank/DDBJ databases">
        <title>Genome-scale phylogeny and comparative genomics of the fungal order Sordariales.</title>
        <authorList>
            <consortium name="Lawrence Berkeley National Laboratory"/>
            <person name="Hensen N."/>
            <person name="Bonometti L."/>
            <person name="Westerberg I."/>
            <person name="Brannstrom I.O."/>
            <person name="Guillou S."/>
            <person name="Cros-Aarteil S."/>
            <person name="Calhoun S."/>
            <person name="Haridas S."/>
            <person name="Kuo A."/>
            <person name="Mondo S."/>
            <person name="Pangilinan J."/>
            <person name="Riley R."/>
            <person name="Labutti K."/>
            <person name="Andreopoulos B."/>
            <person name="Lipzen A."/>
            <person name="Chen C."/>
            <person name="Yanf M."/>
            <person name="Daum C."/>
            <person name="Ng V."/>
            <person name="Clum A."/>
            <person name="Steindorff A."/>
            <person name="Ohm R."/>
            <person name="Martin F."/>
            <person name="Silar P."/>
            <person name="Natvig D."/>
            <person name="Lalanne C."/>
            <person name="Gautier V."/>
            <person name="Ament-Velasquez S.L."/>
            <person name="Kruys A."/>
            <person name="Hutchinson M.I."/>
            <person name="Powell A.J."/>
            <person name="Barry K."/>
            <person name="Miller A.N."/>
            <person name="Grigoriev I.V."/>
            <person name="Debuchy R."/>
            <person name="Gladieux P."/>
            <person name="Thoren M.H."/>
            <person name="Johannesson H."/>
        </authorList>
    </citation>
    <scope>NUCLEOTIDE SEQUENCE</scope>
    <source>
        <strain evidence="3">SMH2532-1</strain>
    </source>
</reference>
<feature type="region of interest" description="Disordered" evidence="2">
    <location>
        <begin position="457"/>
        <end position="491"/>
    </location>
</feature>
<protein>
    <submittedName>
        <fullName evidence="3">Uncharacterized protein</fullName>
    </submittedName>
</protein>
<feature type="region of interest" description="Disordered" evidence="2">
    <location>
        <begin position="1"/>
        <end position="26"/>
    </location>
</feature>
<evidence type="ECO:0000313" key="3">
    <source>
        <dbReference type="EMBL" id="KAK0655226.1"/>
    </source>
</evidence>
<evidence type="ECO:0000256" key="1">
    <source>
        <dbReference type="SAM" id="Coils"/>
    </source>
</evidence>
<feature type="compositionally biased region" description="Low complexity" evidence="2">
    <location>
        <begin position="359"/>
        <end position="380"/>
    </location>
</feature>
<feature type="compositionally biased region" description="Low complexity" evidence="2">
    <location>
        <begin position="104"/>
        <end position="115"/>
    </location>
</feature>
<feature type="coiled-coil region" evidence="1">
    <location>
        <begin position="177"/>
        <end position="229"/>
    </location>
</feature>
<feature type="compositionally biased region" description="Polar residues" evidence="2">
    <location>
        <begin position="117"/>
        <end position="133"/>
    </location>
</feature>
<accession>A0AA39YP87</accession>
<dbReference type="EMBL" id="JAULSV010000001">
    <property type="protein sequence ID" value="KAK0655226.1"/>
    <property type="molecule type" value="Genomic_DNA"/>
</dbReference>
<comment type="caution">
    <text evidence="3">The sequence shown here is derived from an EMBL/GenBank/DDBJ whole genome shotgun (WGS) entry which is preliminary data.</text>
</comment>
<evidence type="ECO:0000313" key="4">
    <source>
        <dbReference type="Proteomes" id="UP001174936"/>
    </source>
</evidence>
<feature type="compositionally biased region" description="Basic and acidic residues" evidence="2">
    <location>
        <begin position="479"/>
        <end position="491"/>
    </location>
</feature>
<feature type="region of interest" description="Disordered" evidence="2">
    <location>
        <begin position="238"/>
        <end position="300"/>
    </location>
</feature>
<dbReference type="AlphaFoldDB" id="A0AA39YP87"/>
<evidence type="ECO:0000256" key="2">
    <source>
        <dbReference type="SAM" id="MobiDB-lite"/>
    </source>
</evidence>
<feature type="region of interest" description="Disordered" evidence="2">
    <location>
        <begin position="345"/>
        <end position="392"/>
    </location>
</feature>
<organism evidence="3 4">
    <name type="scientific">Cercophora newfieldiana</name>
    <dbReference type="NCBI Taxonomy" id="92897"/>
    <lineage>
        <taxon>Eukaryota</taxon>
        <taxon>Fungi</taxon>
        <taxon>Dikarya</taxon>
        <taxon>Ascomycota</taxon>
        <taxon>Pezizomycotina</taxon>
        <taxon>Sordariomycetes</taxon>
        <taxon>Sordariomycetidae</taxon>
        <taxon>Sordariales</taxon>
        <taxon>Lasiosphaeriaceae</taxon>
        <taxon>Cercophora</taxon>
    </lineage>
</organism>
<feature type="compositionally biased region" description="Polar residues" evidence="2">
    <location>
        <begin position="411"/>
        <end position="438"/>
    </location>
</feature>
<keyword evidence="4" id="KW-1185">Reference proteome</keyword>
<sequence>MTTTMTRLPSESFWPTGALETSDSSSIVSPLALPRGASGYFDQVSTKPNISNQVSSASQVPVRGVRSHVYSPLSPGARGPALPQIPQFLSPHLAPVGREPQQHRSTSLPPTSRSPNRARTNTGPGVQGPTVNGSFGAMSSVAPLPAGHPRTISADSMSSPSQSQMIRRLVQQNGRIREAWEAERKYMEANRERVEEVYKEERALMEEERTEWETEKVLLLQEIERLKHQVMSLGGVAGRSKSSSIAGSKNAYKPPHSLRCGGAWETSPESMRSSMSSQGLPTIRNTTSLPHLPSDGPPNRALLGLEPVPFRSVSLSDLAMVPEAETGPVPIVDVQEIHPELEGIPIKASTIQKTTFTDSPSQGASKSSSRASSPPGSTRPKVSSQDSKEQTLRVLAAEESARLTMHAGHTPSHSLSVLPTVSSSGAHTARSSGESTPTMLQADGPAGKGLPTVVEEAARNQRAESTEGLESDADPLAAYHDEPEPTFEHVEDRELKGPLMVRNMPAHDEIFFRRLSDKLEEVIKDNQAALPAVLKDTDQTDDAAQKTTLEAQPGTKLDSKDEAQTEVLQDESSSATSDSGTEKERSSPRSSDGEELDIPLKFKRSINFGAPLGTFRC</sequence>
<gene>
    <name evidence="3" type="ORF">B0T16DRAFT_498812</name>
</gene>
<feature type="region of interest" description="Disordered" evidence="2">
    <location>
        <begin position="74"/>
        <end position="137"/>
    </location>
</feature>
<keyword evidence="1" id="KW-0175">Coiled coil</keyword>
<feature type="compositionally biased region" description="Polar residues" evidence="2">
    <location>
        <begin position="349"/>
        <end position="358"/>
    </location>
</feature>
<feature type="compositionally biased region" description="Polar residues" evidence="2">
    <location>
        <begin position="278"/>
        <end position="289"/>
    </location>
</feature>
<proteinExistence type="predicted"/>
<feature type="compositionally biased region" description="Polar residues" evidence="2">
    <location>
        <begin position="566"/>
        <end position="579"/>
    </location>
</feature>
<feature type="region of interest" description="Disordered" evidence="2">
    <location>
        <begin position="535"/>
        <end position="600"/>
    </location>
</feature>